<name>A0ABY2XE10_9RHOB</name>
<dbReference type="SUPFAM" id="SSF51658">
    <property type="entry name" value="Xylose isomerase-like"/>
    <property type="match status" value="1"/>
</dbReference>
<evidence type="ECO:0000313" key="3">
    <source>
        <dbReference type="EMBL" id="TMV15264.1"/>
    </source>
</evidence>
<gene>
    <name evidence="3" type="ORF">FGK64_04695</name>
</gene>
<dbReference type="InterPro" id="IPR050312">
    <property type="entry name" value="IolE/XylAMocC-like"/>
</dbReference>
<dbReference type="InterPro" id="IPR036237">
    <property type="entry name" value="Xyl_isomerase-like_sf"/>
</dbReference>
<sequence>MMQTGIFTGYFPYDLKKTAQVIRGHDFNTVQLDLHFKDIDVSDGQVTPEKCRTIRDTFRDHHLPVSCISAYTNIVHPDAGERAKRNGRLKEILAHAQYLGSPYVISETGTFDTESDWVHHPKNKTEEGWDDCRTVISDLAQFAYDHGAMFLLETYVNNVVGSVEETLRMFAEVDHPGLGLLMDPTNYFEAHNIDAMDKTLNYVFDALSDKIKIGHAKDVKRSGDDKGEKHSDIGDADAAESHTFRGVGEIELPAPGLGELNYDLYFQRLAKKHPNIPMIIEHLDESDVPRAKQFIDGRMRANGV</sequence>
<dbReference type="InterPro" id="IPR013022">
    <property type="entry name" value="Xyl_isomerase-like_TIM-brl"/>
</dbReference>
<dbReference type="Proteomes" id="UP001191082">
    <property type="component" value="Unassembled WGS sequence"/>
</dbReference>
<dbReference type="EMBL" id="VCPC01000001">
    <property type="protein sequence ID" value="TMV15264.1"/>
    <property type="molecule type" value="Genomic_DNA"/>
</dbReference>
<accession>A0ABY2XE10</accession>
<feature type="domain" description="Xylose isomerase-like TIM barrel" evidence="2">
    <location>
        <begin position="23"/>
        <end position="293"/>
    </location>
</feature>
<proteinExistence type="predicted"/>
<reference evidence="3 4" key="1">
    <citation type="submission" date="2019-05" db="EMBL/GenBank/DDBJ databases">
        <title>Marivita sp. nov. isolated from sea sediment.</title>
        <authorList>
            <person name="Kim W."/>
        </authorList>
    </citation>
    <scope>NUCLEOTIDE SEQUENCE [LARGE SCALE GENOMIC DNA]</scope>
    <source>
        <strain evidence="3 4">CAU 1492</strain>
    </source>
</reference>
<dbReference type="Pfam" id="PF01261">
    <property type="entry name" value="AP_endonuc_2"/>
    <property type="match status" value="1"/>
</dbReference>
<evidence type="ECO:0000259" key="2">
    <source>
        <dbReference type="Pfam" id="PF01261"/>
    </source>
</evidence>
<protein>
    <submittedName>
        <fullName evidence="3">Sugar phosphate isomerase/epimerase</fullName>
    </submittedName>
</protein>
<evidence type="ECO:0000256" key="1">
    <source>
        <dbReference type="SAM" id="MobiDB-lite"/>
    </source>
</evidence>
<keyword evidence="3" id="KW-0413">Isomerase</keyword>
<dbReference type="Gene3D" id="3.20.20.150">
    <property type="entry name" value="Divalent-metal-dependent TIM barrel enzymes"/>
    <property type="match status" value="1"/>
</dbReference>
<dbReference type="RefSeq" id="WP_138862613.1">
    <property type="nucleotide sequence ID" value="NZ_VCPC01000001.1"/>
</dbReference>
<comment type="caution">
    <text evidence="3">The sequence shown here is derived from an EMBL/GenBank/DDBJ whole genome shotgun (WGS) entry which is preliminary data.</text>
</comment>
<feature type="region of interest" description="Disordered" evidence="1">
    <location>
        <begin position="218"/>
        <end position="238"/>
    </location>
</feature>
<keyword evidence="4" id="KW-1185">Reference proteome</keyword>
<organism evidence="3 4">
    <name type="scientific">Arenibacterium halophilum</name>
    <dbReference type="NCBI Taxonomy" id="2583821"/>
    <lineage>
        <taxon>Bacteria</taxon>
        <taxon>Pseudomonadati</taxon>
        <taxon>Pseudomonadota</taxon>
        <taxon>Alphaproteobacteria</taxon>
        <taxon>Rhodobacterales</taxon>
        <taxon>Paracoccaceae</taxon>
        <taxon>Arenibacterium</taxon>
    </lineage>
</organism>
<dbReference type="PANTHER" id="PTHR12110">
    <property type="entry name" value="HYDROXYPYRUVATE ISOMERASE"/>
    <property type="match status" value="1"/>
</dbReference>
<dbReference type="PANTHER" id="PTHR12110:SF21">
    <property type="entry name" value="XYLOSE ISOMERASE-LIKE TIM BARREL DOMAIN-CONTAINING PROTEIN"/>
    <property type="match status" value="1"/>
</dbReference>
<evidence type="ECO:0000313" key="4">
    <source>
        <dbReference type="Proteomes" id="UP001191082"/>
    </source>
</evidence>
<dbReference type="GO" id="GO:0016853">
    <property type="term" value="F:isomerase activity"/>
    <property type="evidence" value="ECO:0007669"/>
    <property type="project" value="UniProtKB-KW"/>
</dbReference>